<dbReference type="RefSeq" id="WP_061687890.1">
    <property type="nucleotide sequence ID" value="NZ_NVOR01000015.1"/>
</dbReference>
<name>A0AA91VE72_9BACI</name>
<comment type="caution">
    <text evidence="1">The sequence shown here is derived from an EMBL/GenBank/DDBJ whole genome shotgun (WGS) entry which is preliminary data.</text>
</comment>
<dbReference type="Proteomes" id="UP000221020">
    <property type="component" value="Unassembled WGS sequence"/>
</dbReference>
<dbReference type="EMBL" id="NVOR01000015">
    <property type="protein sequence ID" value="PED83399.1"/>
    <property type="molecule type" value="Genomic_DNA"/>
</dbReference>
<evidence type="ECO:0000313" key="2">
    <source>
        <dbReference type="Proteomes" id="UP000221020"/>
    </source>
</evidence>
<proteinExistence type="predicted"/>
<protein>
    <submittedName>
        <fullName evidence="1">Uncharacterized protein</fullName>
    </submittedName>
</protein>
<dbReference type="AlphaFoldDB" id="A0AA91VE72"/>
<reference evidence="1 2" key="1">
    <citation type="submission" date="2017-09" db="EMBL/GenBank/DDBJ databases">
        <title>Large-scale bioinformatics analysis of Bacillus genomes uncovers conserved roles of natural products in bacterial physiology.</title>
        <authorList>
            <consortium name="Agbiome Team Llc"/>
            <person name="Bleich R.M."/>
            <person name="Grubbs K.J."/>
            <person name="Santa Maria K.C."/>
            <person name="Allen S.E."/>
            <person name="Farag S."/>
            <person name="Shank E.A."/>
            <person name="Bowers A."/>
        </authorList>
    </citation>
    <scope>NUCLEOTIDE SEQUENCE [LARGE SCALE GENOMIC DNA]</scope>
    <source>
        <strain evidence="1 2">AFS092012</strain>
    </source>
</reference>
<sequence length="113" mass="13508">MRVTLDILKSDPKGSWKKLIRDISKLPIYEEVVANADMEKLIAYIESFFKCKDYLVIKLIINPKTVYFVHRDGLFVMKPEVYLTDENWEQIKELRKDVVKREAKEMQKKEQQV</sequence>
<evidence type="ECO:0000313" key="1">
    <source>
        <dbReference type="EMBL" id="PED83399.1"/>
    </source>
</evidence>
<accession>A0AA91VE72</accession>
<gene>
    <name evidence="1" type="ORF">CON65_05860</name>
</gene>
<organism evidence="1 2">
    <name type="scientific">Bacillus pseudomycoides</name>
    <dbReference type="NCBI Taxonomy" id="64104"/>
    <lineage>
        <taxon>Bacteria</taxon>
        <taxon>Bacillati</taxon>
        <taxon>Bacillota</taxon>
        <taxon>Bacilli</taxon>
        <taxon>Bacillales</taxon>
        <taxon>Bacillaceae</taxon>
        <taxon>Bacillus</taxon>
        <taxon>Bacillus cereus group</taxon>
    </lineage>
</organism>